<protein>
    <submittedName>
        <fullName evidence="2">Uncharacterized protein</fullName>
    </submittedName>
</protein>
<feature type="region of interest" description="Disordered" evidence="1">
    <location>
        <begin position="45"/>
        <end position="106"/>
    </location>
</feature>
<name>A0A1X2IZP3_9FUNG</name>
<evidence type="ECO:0000313" key="2">
    <source>
        <dbReference type="EMBL" id="ORZ25057.1"/>
    </source>
</evidence>
<feature type="region of interest" description="Disordered" evidence="1">
    <location>
        <begin position="234"/>
        <end position="308"/>
    </location>
</feature>
<accession>A0A1X2IZP3</accession>
<organism evidence="2 3">
    <name type="scientific">Absidia repens</name>
    <dbReference type="NCBI Taxonomy" id="90262"/>
    <lineage>
        <taxon>Eukaryota</taxon>
        <taxon>Fungi</taxon>
        <taxon>Fungi incertae sedis</taxon>
        <taxon>Mucoromycota</taxon>
        <taxon>Mucoromycotina</taxon>
        <taxon>Mucoromycetes</taxon>
        <taxon>Mucorales</taxon>
        <taxon>Cunninghamellaceae</taxon>
        <taxon>Absidia</taxon>
    </lineage>
</organism>
<feature type="compositionally biased region" description="Acidic residues" evidence="1">
    <location>
        <begin position="74"/>
        <end position="87"/>
    </location>
</feature>
<feature type="compositionally biased region" description="Acidic residues" evidence="1">
    <location>
        <begin position="237"/>
        <end position="247"/>
    </location>
</feature>
<comment type="caution">
    <text evidence="2">The sequence shown here is derived from an EMBL/GenBank/DDBJ whole genome shotgun (WGS) entry which is preliminary data.</text>
</comment>
<gene>
    <name evidence="2" type="ORF">BCR42DRAFT_444870</name>
</gene>
<feature type="region of interest" description="Disordered" evidence="1">
    <location>
        <begin position="178"/>
        <end position="198"/>
    </location>
</feature>
<keyword evidence="3" id="KW-1185">Reference proteome</keyword>
<evidence type="ECO:0000313" key="3">
    <source>
        <dbReference type="Proteomes" id="UP000193560"/>
    </source>
</evidence>
<proteinExistence type="predicted"/>
<feature type="compositionally biased region" description="Low complexity" evidence="1">
    <location>
        <begin position="248"/>
        <end position="266"/>
    </location>
</feature>
<sequence>MANNLHGISFDRTSTTSSKRSQGPFLNKIKSSLVKFIKRRRHSPIVDSFRPTKHQYSPTRQASFSDNSEHSQSDDDYNNDSEDDLDSSSDNRTNNELQQSIYSKDDDVERLRYNKATCYQHQHNQPQTTVSILSPPPTILVKRSSTQASTNHRHTNSLQNSFVTASSSSHHRYTSSLQSSSIISVPGSSNSGKPAHYHHSRHYSHISFMSASNMTVNSEDLTAKEFADMAGIRIIPDSDDNGDDQPDDTAATSTLEASTATSASLAPAKHQHQQRPSYHSNQPSEETDWSVITSASQQSQQNGPATTKIWDTGFWRQPCADNTAEPMKASSAQKQQQLLPLLPTDSIPTLKKQRSALLQHRQTLSLPSTVTTTPCQHANSTNNCEFPIIHELRRIHSTSNSSNSQQQVNSNTIGDSCVIRKGRFEIQLEP</sequence>
<feature type="compositionally biased region" description="Polar residues" evidence="1">
    <location>
        <begin position="274"/>
        <end position="305"/>
    </location>
</feature>
<dbReference type="EMBL" id="MCGE01000001">
    <property type="protein sequence ID" value="ORZ25057.1"/>
    <property type="molecule type" value="Genomic_DNA"/>
</dbReference>
<feature type="region of interest" description="Disordered" evidence="1">
    <location>
        <begin position="1"/>
        <end position="24"/>
    </location>
</feature>
<feature type="compositionally biased region" description="Polar residues" evidence="1">
    <location>
        <begin position="11"/>
        <end position="21"/>
    </location>
</feature>
<evidence type="ECO:0000256" key="1">
    <source>
        <dbReference type="SAM" id="MobiDB-lite"/>
    </source>
</evidence>
<feature type="compositionally biased region" description="Low complexity" evidence="1">
    <location>
        <begin position="178"/>
        <end position="191"/>
    </location>
</feature>
<dbReference type="OrthoDB" id="2276091at2759"/>
<reference evidence="2 3" key="1">
    <citation type="submission" date="2016-07" db="EMBL/GenBank/DDBJ databases">
        <title>Pervasive Adenine N6-methylation of Active Genes in Fungi.</title>
        <authorList>
            <consortium name="DOE Joint Genome Institute"/>
            <person name="Mondo S.J."/>
            <person name="Dannebaum R.O."/>
            <person name="Kuo R.C."/>
            <person name="Labutti K."/>
            <person name="Haridas S."/>
            <person name="Kuo A."/>
            <person name="Salamov A."/>
            <person name="Ahrendt S.R."/>
            <person name="Lipzen A."/>
            <person name="Sullivan W."/>
            <person name="Andreopoulos W.B."/>
            <person name="Clum A."/>
            <person name="Lindquist E."/>
            <person name="Daum C."/>
            <person name="Ramamoorthy G.K."/>
            <person name="Gryganskyi A."/>
            <person name="Culley D."/>
            <person name="Magnuson J.K."/>
            <person name="James T.Y."/>
            <person name="O'Malley M.A."/>
            <person name="Stajich J.E."/>
            <person name="Spatafora J.W."/>
            <person name="Visel A."/>
            <person name="Grigoriev I.V."/>
        </authorList>
    </citation>
    <scope>NUCLEOTIDE SEQUENCE [LARGE SCALE GENOMIC DNA]</scope>
    <source>
        <strain evidence="2 3">NRRL 1336</strain>
    </source>
</reference>
<feature type="compositionally biased region" description="Polar residues" evidence="1">
    <location>
        <begin position="54"/>
        <end position="66"/>
    </location>
</feature>
<feature type="compositionally biased region" description="Polar residues" evidence="1">
    <location>
        <begin position="92"/>
        <end position="102"/>
    </location>
</feature>
<dbReference type="AlphaFoldDB" id="A0A1X2IZP3"/>
<dbReference type="Proteomes" id="UP000193560">
    <property type="component" value="Unassembled WGS sequence"/>
</dbReference>